<organism evidence="3">
    <name type="scientific">Capitella teleta</name>
    <name type="common">Polychaete worm</name>
    <dbReference type="NCBI Taxonomy" id="283909"/>
    <lineage>
        <taxon>Eukaryota</taxon>
        <taxon>Metazoa</taxon>
        <taxon>Spiralia</taxon>
        <taxon>Lophotrochozoa</taxon>
        <taxon>Annelida</taxon>
        <taxon>Polychaeta</taxon>
        <taxon>Sedentaria</taxon>
        <taxon>Scolecida</taxon>
        <taxon>Capitellidae</taxon>
        <taxon>Capitella</taxon>
    </lineage>
</organism>
<dbReference type="Proteomes" id="UP000014760">
    <property type="component" value="Unassembled WGS sequence"/>
</dbReference>
<sequence>MDLWTDSKCKRLPGSLEEICHFETFEAKCNLGEIILMEQAFYGRMELGKCVKTNFGFVGCYANVLDHLDRKCTGKRSCKVEVVEPNFEGIYPCNMELKSFLQAQYRCIPVPDLVAGDCLLRPGNQPIYLPSSFSTFVSDATSDSRMCGSYQFPWVIRAHPGQRLNVTLLDLSWTSSTQSHSAALQFCNPYGTVREFKKEPIEGEKTEDICATSHHRLNHVYTSGGEVVELVLHNPGVQNFIVIVNAVGCPNLDDVSPYTIVKYSGDRNTATVRCQHGKQSWHVGCEGNRWIGAIGNCSSSEKLPSRDSPNENHATGRVFSTALLVVIVVAVSLLMCGSILLLGVFFYRRLNCQKKYTRSKPPPDEILMSAHKEGCLVDSFSQQPDLMQYDSSQAQIQCQIYHAVINECPYMRVLHNPPANCENPECEVQQHQHQSCNTLLPREGTMCRQKALSEHEPQLLQDSNPTYDLRHADMPVYSKYKYDENVDMSA</sequence>
<dbReference type="PROSITE" id="PS50228">
    <property type="entry name" value="SUEL_LECTIN"/>
    <property type="match status" value="1"/>
</dbReference>
<feature type="domain" description="SUEL-type lectin" evidence="2">
    <location>
        <begin position="19"/>
        <end position="108"/>
    </location>
</feature>
<evidence type="ECO:0000256" key="1">
    <source>
        <dbReference type="SAM" id="Phobius"/>
    </source>
</evidence>
<dbReference type="HOGENOM" id="CLU_029488_0_1_1"/>
<dbReference type="Gene3D" id="2.60.120.740">
    <property type="match status" value="1"/>
</dbReference>
<protein>
    <recommendedName>
        <fullName evidence="2">SUEL-type lectin domain-containing protein</fullName>
    </recommendedName>
</protein>
<dbReference type="EMBL" id="AMQN01010355">
    <property type="status" value="NOT_ANNOTATED_CDS"/>
    <property type="molecule type" value="Genomic_DNA"/>
</dbReference>
<evidence type="ECO:0000313" key="4">
    <source>
        <dbReference type="EnsemblMetazoa" id="CapteP220904"/>
    </source>
</evidence>
<name>R7TXP8_CAPTE</name>
<dbReference type="EnsemblMetazoa" id="CapteT220904">
    <property type="protein sequence ID" value="CapteP220904"/>
    <property type="gene ID" value="CapteG220904"/>
</dbReference>
<reference evidence="4" key="3">
    <citation type="submission" date="2015-06" db="UniProtKB">
        <authorList>
            <consortium name="EnsemblMetazoa"/>
        </authorList>
    </citation>
    <scope>IDENTIFICATION</scope>
</reference>
<feature type="transmembrane region" description="Helical" evidence="1">
    <location>
        <begin position="322"/>
        <end position="347"/>
    </location>
</feature>
<dbReference type="OrthoDB" id="6120134at2759"/>
<gene>
    <name evidence="3" type="ORF">CAPTEDRAFT_220904</name>
</gene>
<keyword evidence="1" id="KW-0472">Membrane</keyword>
<dbReference type="CDD" id="cd22823">
    <property type="entry name" value="Gal_Rha_Lectin"/>
    <property type="match status" value="1"/>
</dbReference>
<evidence type="ECO:0000313" key="3">
    <source>
        <dbReference type="EMBL" id="ELT98703.1"/>
    </source>
</evidence>
<keyword evidence="5" id="KW-1185">Reference proteome</keyword>
<keyword evidence="1" id="KW-1133">Transmembrane helix</keyword>
<dbReference type="GO" id="GO:0030246">
    <property type="term" value="F:carbohydrate binding"/>
    <property type="evidence" value="ECO:0007669"/>
    <property type="project" value="InterPro"/>
</dbReference>
<reference evidence="5" key="1">
    <citation type="submission" date="2012-12" db="EMBL/GenBank/DDBJ databases">
        <authorList>
            <person name="Hellsten U."/>
            <person name="Grimwood J."/>
            <person name="Chapman J.A."/>
            <person name="Shapiro H."/>
            <person name="Aerts A."/>
            <person name="Otillar R.P."/>
            <person name="Terry A.Y."/>
            <person name="Boore J.L."/>
            <person name="Simakov O."/>
            <person name="Marletaz F."/>
            <person name="Cho S.-J."/>
            <person name="Edsinger-Gonzales E."/>
            <person name="Havlak P."/>
            <person name="Kuo D.-H."/>
            <person name="Larsson T."/>
            <person name="Lv J."/>
            <person name="Arendt D."/>
            <person name="Savage R."/>
            <person name="Osoegawa K."/>
            <person name="de Jong P."/>
            <person name="Lindberg D.R."/>
            <person name="Seaver E.C."/>
            <person name="Weisblat D.A."/>
            <person name="Putnam N.H."/>
            <person name="Grigoriev I.V."/>
            <person name="Rokhsar D.S."/>
        </authorList>
    </citation>
    <scope>NUCLEOTIDE SEQUENCE</scope>
    <source>
        <strain evidence="5">I ESC-2004</strain>
    </source>
</reference>
<accession>R7TXP8</accession>
<keyword evidence="1" id="KW-0812">Transmembrane</keyword>
<proteinExistence type="predicted"/>
<dbReference type="PANTHER" id="PTHR46780">
    <property type="entry name" value="PROTEIN EVA-1"/>
    <property type="match status" value="1"/>
</dbReference>
<dbReference type="InterPro" id="IPR043159">
    <property type="entry name" value="Lectin_gal-bd_sf"/>
</dbReference>
<dbReference type="EMBL" id="KB307618">
    <property type="protein sequence ID" value="ELT98703.1"/>
    <property type="molecule type" value="Genomic_DNA"/>
</dbReference>
<evidence type="ECO:0000259" key="2">
    <source>
        <dbReference type="PROSITE" id="PS50228"/>
    </source>
</evidence>
<reference evidence="3 5" key="2">
    <citation type="journal article" date="2013" name="Nature">
        <title>Insights into bilaterian evolution from three spiralian genomes.</title>
        <authorList>
            <person name="Simakov O."/>
            <person name="Marletaz F."/>
            <person name="Cho S.J."/>
            <person name="Edsinger-Gonzales E."/>
            <person name="Havlak P."/>
            <person name="Hellsten U."/>
            <person name="Kuo D.H."/>
            <person name="Larsson T."/>
            <person name="Lv J."/>
            <person name="Arendt D."/>
            <person name="Savage R."/>
            <person name="Osoegawa K."/>
            <person name="de Jong P."/>
            <person name="Grimwood J."/>
            <person name="Chapman J.A."/>
            <person name="Shapiro H."/>
            <person name="Aerts A."/>
            <person name="Otillar R.P."/>
            <person name="Terry A.Y."/>
            <person name="Boore J.L."/>
            <person name="Grigoriev I.V."/>
            <person name="Lindberg D.R."/>
            <person name="Seaver E.C."/>
            <person name="Weisblat D.A."/>
            <person name="Putnam N.H."/>
            <person name="Rokhsar D.S."/>
        </authorList>
    </citation>
    <scope>NUCLEOTIDE SEQUENCE</scope>
    <source>
        <strain evidence="3 5">I ESC-2004</strain>
    </source>
</reference>
<evidence type="ECO:0000313" key="5">
    <source>
        <dbReference type="Proteomes" id="UP000014760"/>
    </source>
</evidence>
<dbReference type="AlphaFoldDB" id="R7TXP8"/>
<dbReference type="Pfam" id="PF02140">
    <property type="entry name" value="SUEL_Lectin"/>
    <property type="match status" value="1"/>
</dbReference>
<dbReference type="InterPro" id="IPR000922">
    <property type="entry name" value="Lectin_gal-bd_dom"/>
</dbReference>